<dbReference type="InterPro" id="IPR050845">
    <property type="entry name" value="Cu-binding_ET"/>
</dbReference>
<reference evidence="5 6" key="2">
    <citation type="submission" date="2016-03" db="EMBL/GenBank/DDBJ databases">
        <title>New uncultured bacterium of the family Gallionellaceae from acid mine drainage: description and reconstruction of genome based on metagenomic analysis of microbial community.</title>
        <authorList>
            <person name="Kadnikov V."/>
            <person name="Ivasenko D."/>
            <person name="Beletsky A."/>
            <person name="Mardanov A."/>
            <person name="Danilova E."/>
            <person name="Pimenov N."/>
            <person name="Karnachuk O."/>
            <person name="Ravin N."/>
        </authorList>
    </citation>
    <scope>NUCLEOTIDE SEQUENCE [LARGE SCALE GENOMIC DNA]</scope>
    <source>
        <strain evidence="5">ShG14-8</strain>
    </source>
</reference>
<keyword evidence="3" id="KW-0732">Signal</keyword>
<accession>A0A139BN63</accession>
<dbReference type="PANTHER" id="PTHR38439">
    <property type="entry name" value="AURACYANIN-B"/>
    <property type="match status" value="1"/>
</dbReference>
<dbReference type="Gene3D" id="2.60.40.420">
    <property type="entry name" value="Cupredoxins - blue copper proteins"/>
    <property type="match status" value="1"/>
</dbReference>
<dbReference type="InterPro" id="IPR000923">
    <property type="entry name" value="BlueCu_1"/>
</dbReference>
<dbReference type="SUPFAM" id="SSF49503">
    <property type="entry name" value="Cupredoxins"/>
    <property type="match status" value="1"/>
</dbReference>
<dbReference type="Pfam" id="PF00127">
    <property type="entry name" value="Copper-bind"/>
    <property type="match status" value="1"/>
</dbReference>
<dbReference type="AlphaFoldDB" id="A0A139BN63"/>
<organism evidence="5 6">
    <name type="scientific">Candidatus Gallionella acididurans</name>
    <dbReference type="NCBI Taxonomy" id="1796491"/>
    <lineage>
        <taxon>Bacteria</taxon>
        <taxon>Pseudomonadati</taxon>
        <taxon>Pseudomonadota</taxon>
        <taxon>Betaproteobacteria</taxon>
        <taxon>Nitrosomonadales</taxon>
        <taxon>Gallionellaceae</taxon>
        <taxon>Gallionella</taxon>
    </lineage>
</organism>
<dbReference type="GO" id="GO:0009055">
    <property type="term" value="F:electron transfer activity"/>
    <property type="evidence" value="ECO:0007669"/>
    <property type="project" value="InterPro"/>
</dbReference>
<gene>
    <name evidence="5" type="ORF">AWT59_3455</name>
</gene>
<sequence>MNFDRKMKLASMALLFLLTLPVPALVQAATFGHTGKASQVGRTIRITALDIRFDKIRLHVRAGETIRFIVTNKGQLTHEFIIGDAREQAEHEQEMKKKAGMGMPDEPNGITLKPGQTKTLIWTFGLEGEVEFACHVPGHYAAGMVGKIFVGANTK</sequence>
<feature type="signal peptide" evidence="3">
    <location>
        <begin position="1"/>
        <end position="28"/>
    </location>
</feature>
<dbReference type="PANTHER" id="PTHR38439:SF3">
    <property type="entry name" value="COPPER-RESISTANT CUPROPROTEIN COPI"/>
    <property type="match status" value="1"/>
</dbReference>
<dbReference type="Proteomes" id="UP000070578">
    <property type="component" value="Unassembled WGS sequence"/>
</dbReference>
<comment type="caution">
    <text evidence="5">The sequence shown here is derived from an EMBL/GenBank/DDBJ whole genome shotgun (WGS) entry which is preliminary data.</text>
</comment>
<evidence type="ECO:0000256" key="3">
    <source>
        <dbReference type="SAM" id="SignalP"/>
    </source>
</evidence>
<dbReference type="CDD" id="cd04211">
    <property type="entry name" value="Cupredoxin_like_2"/>
    <property type="match status" value="1"/>
</dbReference>
<keyword evidence="1" id="KW-0479">Metal-binding</keyword>
<keyword evidence="2" id="KW-0186">Copper</keyword>
<evidence type="ECO:0000313" key="6">
    <source>
        <dbReference type="Proteomes" id="UP000070578"/>
    </source>
</evidence>
<evidence type="ECO:0000256" key="2">
    <source>
        <dbReference type="ARBA" id="ARBA00023008"/>
    </source>
</evidence>
<protein>
    <submittedName>
        <fullName evidence="5">Cupredoxin domain protein</fullName>
    </submittedName>
</protein>
<dbReference type="EMBL" id="LSLI01000268">
    <property type="protein sequence ID" value="KXS30420.1"/>
    <property type="molecule type" value="Genomic_DNA"/>
</dbReference>
<evidence type="ECO:0000259" key="4">
    <source>
        <dbReference type="Pfam" id="PF00127"/>
    </source>
</evidence>
<feature type="chain" id="PRO_5007483838" evidence="3">
    <location>
        <begin position="29"/>
        <end position="155"/>
    </location>
</feature>
<dbReference type="InterPro" id="IPR008972">
    <property type="entry name" value="Cupredoxin"/>
</dbReference>
<evidence type="ECO:0000313" key="5">
    <source>
        <dbReference type="EMBL" id="KXS30420.1"/>
    </source>
</evidence>
<proteinExistence type="predicted"/>
<dbReference type="GO" id="GO:0005507">
    <property type="term" value="F:copper ion binding"/>
    <property type="evidence" value="ECO:0007669"/>
    <property type="project" value="InterPro"/>
</dbReference>
<feature type="domain" description="Blue (type 1) copper" evidence="4">
    <location>
        <begin position="47"/>
        <end position="150"/>
    </location>
</feature>
<reference evidence="5 6" key="1">
    <citation type="submission" date="2016-02" db="EMBL/GenBank/DDBJ databases">
        <authorList>
            <person name="Wen L."/>
            <person name="He K."/>
            <person name="Yang H."/>
        </authorList>
    </citation>
    <scope>NUCLEOTIDE SEQUENCE [LARGE SCALE GENOMIC DNA]</scope>
    <source>
        <strain evidence="5">ShG14-8</strain>
    </source>
</reference>
<evidence type="ECO:0000256" key="1">
    <source>
        <dbReference type="ARBA" id="ARBA00022723"/>
    </source>
</evidence>
<name>A0A139BN63_9PROT</name>